<gene>
    <name evidence="1" type="ORF">CH379_01005</name>
</gene>
<sequence>MCKGNKRGECFGIHALCGNSHRNLRKNDKIPTKNAGTLTKKYTKRSLELPQFRKKVAAIDSNRDETSNRKIPNLIVRRLKIKIPPIFRDSKFLNREFHRKGDGIENVTFYRA</sequence>
<reference evidence="1" key="1">
    <citation type="submission" date="2017-07" db="EMBL/GenBank/DDBJ databases">
        <title>Leptospira spp. isolated from tropical soils.</title>
        <authorList>
            <person name="Thibeaux R."/>
            <person name="Iraola G."/>
            <person name="Ferres I."/>
            <person name="Bierque E."/>
            <person name="Girault D."/>
            <person name="Soupe-Gilbert M.-E."/>
            <person name="Picardeau M."/>
            <person name="Goarant C."/>
        </authorList>
    </citation>
    <scope>NUCLEOTIDE SEQUENCE [LARGE SCALE GENOMIC DNA]</scope>
    <source>
        <strain evidence="1">ATI7-C-A5</strain>
    </source>
</reference>
<evidence type="ECO:0000313" key="1">
    <source>
        <dbReference type="EMBL" id="PJZ94749.1"/>
    </source>
</evidence>
<accession>A0A2N0BDV0</accession>
<comment type="caution">
    <text evidence="1">The sequence shown here is derived from an EMBL/GenBank/DDBJ whole genome shotgun (WGS) entry which is preliminary data.</text>
</comment>
<proteinExistence type="predicted"/>
<protein>
    <submittedName>
        <fullName evidence="1">Uncharacterized protein</fullName>
    </submittedName>
</protein>
<organism evidence="1">
    <name type="scientific">Leptospira ellisii</name>
    <dbReference type="NCBI Taxonomy" id="2023197"/>
    <lineage>
        <taxon>Bacteria</taxon>
        <taxon>Pseudomonadati</taxon>
        <taxon>Spirochaetota</taxon>
        <taxon>Spirochaetia</taxon>
        <taxon>Leptospirales</taxon>
        <taxon>Leptospiraceae</taxon>
        <taxon>Leptospira</taxon>
    </lineage>
</organism>
<dbReference type="EMBL" id="NPEF01000005">
    <property type="protein sequence ID" value="PJZ94749.1"/>
    <property type="molecule type" value="Genomic_DNA"/>
</dbReference>
<name>A0A2N0BDV0_9LEPT</name>
<dbReference type="AlphaFoldDB" id="A0A2N0BDV0"/>